<evidence type="ECO:0000313" key="4">
    <source>
        <dbReference type="EMBL" id="MBC2652511.1"/>
    </source>
</evidence>
<dbReference type="RefSeq" id="WP_185683927.1">
    <property type="nucleotide sequence ID" value="NZ_JACLAU010000021.1"/>
</dbReference>
<dbReference type="EMBL" id="JACLAU010000021">
    <property type="protein sequence ID" value="MBC2652511.1"/>
    <property type="molecule type" value="Genomic_DNA"/>
</dbReference>
<gene>
    <name evidence="4" type="ORF">H7F49_12435</name>
</gene>
<dbReference type="Pfam" id="PF13505">
    <property type="entry name" value="OMP_b-brl"/>
    <property type="match status" value="1"/>
</dbReference>
<dbReference type="InterPro" id="IPR011250">
    <property type="entry name" value="OMP/PagP_B-barrel"/>
</dbReference>
<feature type="domain" description="Outer membrane protein beta-barrel" evidence="3">
    <location>
        <begin position="10"/>
        <end position="155"/>
    </location>
</feature>
<keyword evidence="1 2" id="KW-0732">Signal</keyword>
<feature type="signal peptide" evidence="2">
    <location>
        <begin position="1"/>
        <end position="24"/>
    </location>
</feature>
<protein>
    <submittedName>
        <fullName evidence="4">Outer membrane beta-barrel protein</fullName>
    </submittedName>
</protein>
<proteinExistence type="predicted"/>
<dbReference type="AlphaFoldDB" id="A0A7X1F8V2"/>
<reference evidence="4 5" key="1">
    <citation type="submission" date="2020-08" db="EMBL/GenBank/DDBJ databases">
        <title>The genome sequence of Novosphingobium flavum 4Y4.</title>
        <authorList>
            <person name="Liu Y."/>
        </authorList>
    </citation>
    <scope>NUCLEOTIDE SEQUENCE [LARGE SCALE GENOMIC DNA]</scope>
    <source>
        <strain evidence="4 5">4Y4</strain>
    </source>
</reference>
<keyword evidence="5" id="KW-1185">Reference proteome</keyword>
<evidence type="ECO:0000256" key="1">
    <source>
        <dbReference type="ARBA" id="ARBA00022729"/>
    </source>
</evidence>
<sequence length="155" mass="15990">MRTIALPLLAAAALSGVAASPALANETRAEARAGVQWLPGQTEATAGVAAGYDFDLGPMAFSGVEVSADKALGSGYKTSFGFHGRAGVNLAGTKLYGVGGYTTEPCDNCRGGWDLGAGAQMALMGPLYGKVEYKHQFVDQSRDRDTLLAGVGIRF</sequence>
<evidence type="ECO:0000256" key="2">
    <source>
        <dbReference type="SAM" id="SignalP"/>
    </source>
</evidence>
<comment type="caution">
    <text evidence="4">The sequence shown here is derived from an EMBL/GenBank/DDBJ whole genome shotgun (WGS) entry which is preliminary data.</text>
</comment>
<feature type="chain" id="PRO_5030560781" evidence="2">
    <location>
        <begin position="25"/>
        <end position="155"/>
    </location>
</feature>
<name>A0A7X1F8V2_9SPHN</name>
<dbReference type="SUPFAM" id="SSF56925">
    <property type="entry name" value="OMPA-like"/>
    <property type="match status" value="1"/>
</dbReference>
<accession>A0A7X1F8V2</accession>
<organism evidence="4 5">
    <name type="scientific">Novosphingobium aerophilum</name>
    <dbReference type="NCBI Taxonomy" id="2839843"/>
    <lineage>
        <taxon>Bacteria</taxon>
        <taxon>Pseudomonadati</taxon>
        <taxon>Pseudomonadota</taxon>
        <taxon>Alphaproteobacteria</taxon>
        <taxon>Sphingomonadales</taxon>
        <taxon>Sphingomonadaceae</taxon>
        <taxon>Novosphingobium</taxon>
    </lineage>
</organism>
<evidence type="ECO:0000259" key="3">
    <source>
        <dbReference type="Pfam" id="PF13505"/>
    </source>
</evidence>
<dbReference type="Proteomes" id="UP000520156">
    <property type="component" value="Unassembled WGS sequence"/>
</dbReference>
<evidence type="ECO:0000313" key="5">
    <source>
        <dbReference type="Proteomes" id="UP000520156"/>
    </source>
</evidence>
<dbReference type="InterPro" id="IPR027385">
    <property type="entry name" value="Beta-barrel_OMP"/>
</dbReference>